<evidence type="ECO:0000259" key="1">
    <source>
        <dbReference type="Pfam" id="PF07727"/>
    </source>
</evidence>
<dbReference type="AlphaFoldDB" id="A0A2N9FWK2"/>
<evidence type="ECO:0000313" key="2">
    <source>
        <dbReference type="EMBL" id="SPC91480.1"/>
    </source>
</evidence>
<reference evidence="2" key="1">
    <citation type="submission" date="2018-02" db="EMBL/GenBank/DDBJ databases">
        <authorList>
            <person name="Cohen D.B."/>
            <person name="Kent A.D."/>
        </authorList>
    </citation>
    <scope>NUCLEOTIDE SEQUENCE</scope>
</reference>
<proteinExistence type="predicted"/>
<feature type="domain" description="Reverse transcriptase Ty1/copia-type" evidence="1">
    <location>
        <begin position="20"/>
        <end position="211"/>
    </location>
</feature>
<dbReference type="PANTHER" id="PTHR11439:SF467">
    <property type="entry name" value="INTEGRASE CATALYTIC DOMAIN-CONTAINING PROTEIN"/>
    <property type="match status" value="1"/>
</dbReference>
<dbReference type="EMBL" id="OIVN01001225">
    <property type="protein sequence ID" value="SPC91480.1"/>
    <property type="molecule type" value="Genomic_DNA"/>
</dbReference>
<protein>
    <recommendedName>
        <fullName evidence="1">Reverse transcriptase Ty1/copia-type domain-containing protein</fullName>
    </recommendedName>
</protein>
<accession>A0A2N9FWK2</accession>
<dbReference type="Pfam" id="PF07727">
    <property type="entry name" value="RVT_2"/>
    <property type="match status" value="1"/>
</dbReference>
<dbReference type="PANTHER" id="PTHR11439">
    <property type="entry name" value="GAG-POL-RELATED RETROTRANSPOSON"/>
    <property type="match status" value="1"/>
</dbReference>
<sequence>MFRPGSFYGTHMGTVPLNRELVDLPPRRKTNGNKWVLKVKRKADGSIDRYKAHLVAKGYTQREGIDYKDTFSPVVRFASIRLILSIIAKQDLEFFQMDVKTTFLNGELDEEIYMAQPSGFEVQGHERKVCYLKRSIYGLKQSSRQWYLRFHDSITSFGFEMIEEDHCVYLKRFKRSILILLLYVDDILLAGNDMDSIVTTKKVTYALQLAGLVAIRAMLDLLVRRAVKRILRYLRGTIDHALCYHGGDLRLTGYSDFDWASDKDERKSTSGYAFILGGGAVSWYSVIAHAEDAALLYFNSTSFLAYVKDSKYHGKAKHIELRYHYIRDMVSQGEVILQHISTSSMVADPLTKPIARDLFFSHTKSIGTP</sequence>
<name>A0A2N9FWK2_FAGSY</name>
<dbReference type="CDD" id="cd09272">
    <property type="entry name" value="RNase_HI_RT_Ty1"/>
    <property type="match status" value="1"/>
</dbReference>
<organism evidence="2">
    <name type="scientific">Fagus sylvatica</name>
    <name type="common">Beechnut</name>
    <dbReference type="NCBI Taxonomy" id="28930"/>
    <lineage>
        <taxon>Eukaryota</taxon>
        <taxon>Viridiplantae</taxon>
        <taxon>Streptophyta</taxon>
        <taxon>Embryophyta</taxon>
        <taxon>Tracheophyta</taxon>
        <taxon>Spermatophyta</taxon>
        <taxon>Magnoliopsida</taxon>
        <taxon>eudicotyledons</taxon>
        <taxon>Gunneridae</taxon>
        <taxon>Pentapetalae</taxon>
        <taxon>rosids</taxon>
        <taxon>fabids</taxon>
        <taxon>Fagales</taxon>
        <taxon>Fagaceae</taxon>
        <taxon>Fagus</taxon>
    </lineage>
</organism>
<dbReference type="SUPFAM" id="SSF56672">
    <property type="entry name" value="DNA/RNA polymerases"/>
    <property type="match status" value="1"/>
</dbReference>
<gene>
    <name evidence="2" type="ORF">FSB_LOCUS19362</name>
</gene>
<dbReference type="InterPro" id="IPR013103">
    <property type="entry name" value="RVT_2"/>
</dbReference>
<dbReference type="InterPro" id="IPR043502">
    <property type="entry name" value="DNA/RNA_pol_sf"/>
</dbReference>